<dbReference type="Proteomes" id="UP000682134">
    <property type="component" value="Unassembled WGS sequence"/>
</dbReference>
<comment type="similarity">
    <text evidence="1">Belongs to the DnaB/DnaD family.</text>
</comment>
<evidence type="ECO:0000313" key="6">
    <source>
        <dbReference type="Proteomes" id="UP000682134"/>
    </source>
</evidence>
<evidence type="ECO:0000259" key="4">
    <source>
        <dbReference type="Pfam" id="PF25888"/>
    </source>
</evidence>
<dbReference type="InterPro" id="IPR034829">
    <property type="entry name" value="DnaD-like_sf"/>
</dbReference>
<keyword evidence="6" id="KW-1185">Reference proteome</keyword>
<evidence type="ECO:0000256" key="1">
    <source>
        <dbReference type="ARBA" id="ARBA00093462"/>
    </source>
</evidence>
<dbReference type="Pfam" id="PF07261">
    <property type="entry name" value="DnaB_2"/>
    <property type="match status" value="1"/>
</dbReference>
<dbReference type="InterPro" id="IPR058660">
    <property type="entry name" value="WHD_DnaB"/>
</dbReference>
<dbReference type="Pfam" id="PF25888">
    <property type="entry name" value="WHD_DnaB"/>
    <property type="match status" value="1"/>
</dbReference>
<accession>A0A940NM85</accession>
<protein>
    <submittedName>
        <fullName evidence="5">DnaD domain protein</fullName>
    </submittedName>
</protein>
<dbReference type="RefSeq" id="WP_209402046.1">
    <property type="nucleotide sequence ID" value="NZ_JAGIYQ010000001.1"/>
</dbReference>
<organism evidence="5 6">
    <name type="scientific">Gottfriedia endophytica</name>
    <dbReference type="NCBI Taxonomy" id="2820819"/>
    <lineage>
        <taxon>Bacteria</taxon>
        <taxon>Bacillati</taxon>
        <taxon>Bacillota</taxon>
        <taxon>Bacilli</taxon>
        <taxon>Bacillales</taxon>
        <taxon>Bacillaceae</taxon>
        <taxon>Gottfriedia</taxon>
    </lineage>
</organism>
<dbReference type="EMBL" id="JAGIYQ010000001">
    <property type="protein sequence ID" value="MBP0724028.1"/>
    <property type="molecule type" value="Genomic_DNA"/>
</dbReference>
<name>A0A940NM85_9BACI</name>
<feature type="region of interest" description="Disordered" evidence="2">
    <location>
        <begin position="410"/>
        <end position="460"/>
    </location>
</feature>
<feature type="domain" description="DnaB/C C-terminal" evidence="3">
    <location>
        <begin position="335"/>
        <end position="397"/>
    </location>
</feature>
<dbReference type="Gene3D" id="1.10.10.630">
    <property type="entry name" value="DnaD domain-like"/>
    <property type="match status" value="1"/>
</dbReference>
<evidence type="ECO:0000256" key="2">
    <source>
        <dbReference type="SAM" id="MobiDB-lite"/>
    </source>
</evidence>
<dbReference type="AlphaFoldDB" id="A0A940NM85"/>
<evidence type="ECO:0000259" key="3">
    <source>
        <dbReference type="Pfam" id="PF07261"/>
    </source>
</evidence>
<comment type="caution">
    <text evidence="5">The sequence shown here is derived from an EMBL/GenBank/DDBJ whole genome shotgun (WGS) entry which is preliminary data.</text>
</comment>
<dbReference type="InterPro" id="IPR006343">
    <property type="entry name" value="DnaB/C_C"/>
</dbReference>
<evidence type="ECO:0000313" key="5">
    <source>
        <dbReference type="EMBL" id="MBP0724028.1"/>
    </source>
</evidence>
<reference evidence="5" key="1">
    <citation type="submission" date="2021-04" db="EMBL/GenBank/DDBJ databases">
        <title>Genome seq and assembly of Bacillus sp.</title>
        <authorList>
            <person name="Chhetri G."/>
        </authorList>
    </citation>
    <scope>NUCLEOTIDE SEQUENCE</scope>
    <source>
        <strain evidence="5">RG28</strain>
    </source>
</reference>
<proteinExistence type="inferred from homology"/>
<feature type="compositionally biased region" description="Polar residues" evidence="2">
    <location>
        <begin position="444"/>
        <end position="455"/>
    </location>
</feature>
<sequence length="479" mass="56251">MDKQHWMDVLPSDPYTILTTSTLHTIHRQTLTMLYQPIIGSLAFSLYMTLWGDCEQNQLNPAEHTHHSLMLGMKSNMRTVYEQRLVLEGMGLLKVFEQNNENGKHLIYDLQSPLSPYDFFEEPILNIFLYKTVGKSQYSRLKSFFMRDEIERKGYTEITRSFDSVFKPMTSQQVAEIQRSSQSEDLMTPQDKRILKSSVNTKITVKNEEFDYQLFLDGLSDTFVPKRAFTPEVKETICKLAFLYGINPIQMKSITMRAVTDENRINVEKLRIEAREWYQFEHHDQFPHLVEKVQPMKHRQATKKEPTTQEEQLIQAFETISPRQYLKEIAGGAEPTAADLKIIEEVMFEQKLLPGVVNVLIDYVMIRLDKKLSRNYVMKIASHWARKGVKTVKDAMELARKEYIESQQTVQNAAKTRTGSRRNKPIRTEIVPDWLNRNDDVQSNDRPNQEQNGNQEIDIEEERKRLEQELQMFKRNKKK</sequence>
<feature type="domain" description="Replicative helicase loading/DNA remodeling protein DnaB N-terminal winged helix" evidence="4">
    <location>
        <begin position="11"/>
        <end position="271"/>
    </location>
</feature>
<gene>
    <name evidence="5" type="ORF">J5Y03_02375</name>
</gene>